<dbReference type="Proteomes" id="UP000241507">
    <property type="component" value="Chromosome"/>
</dbReference>
<dbReference type="CDD" id="cd00075">
    <property type="entry name" value="HATPase"/>
    <property type="match status" value="1"/>
</dbReference>
<keyword evidence="11" id="KW-1185">Reference proteome</keyword>
<dbReference type="CDD" id="cd00082">
    <property type="entry name" value="HisKA"/>
    <property type="match status" value="1"/>
</dbReference>
<dbReference type="SMART" id="SM00387">
    <property type="entry name" value="HATPase_c"/>
    <property type="match status" value="1"/>
</dbReference>
<dbReference type="SUPFAM" id="SSF55874">
    <property type="entry name" value="ATPase domain of HSP90 chaperone/DNA topoisomerase II/histidine kinase"/>
    <property type="match status" value="1"/>
</dbReference>
<feature type="transmembrane region" description="Helical" evidence="8">
    <location>
        <begin position="129"/>
        <end position="151"/>
    </location>
</feature>
<evidence type="ECO:0000256" key="5">
    <source>
        <dbReference type="ARBA" id="ARBA00022692"/>
    </source>
</evidence>
<keyword evidence="5 8" id="KW-0812">Transmembrane</keyword>
<organism evidence="10 11">
    <name type="scientific">Christiangramia fulva</name>
    <dbReference type="NCBI Taxonomy" id="2126553"/>
    <lineage>
        <taxon>Bacteria</taxon>
        <taxon>Pseudomonadati</taxon>
        <taxon>Bacteroidota</taxon>
        <taxon>Flavobacteriia</taxon>
        <taxon>Flavobacteriales</taxon>
        <taxon>Flavobacteriaceae</taxon>
        <taxon>Christiangramia</taxon>
    </lineage>
</organism>
<evidence type="ECO:0000313" key="11">
    <source>
        <dbReference type="Proteomes" id="UP000241507"/>
    </source>
</evidence>
<evidence type="ECO:0000256" key="7">
    <source>
        <dbReference type="ARBA" id="ARBA00022989"/>
    </source>
</evidence>
<dbReference type="SUPFAM" id="SSF47384">
    <property type="entry name" value="Homodimeric domain of signal transducing histidine kinase"/>
    <property type="match status" value="1"/>
</dbReference>
<evidence type="ECO:0000256" key="8">
    <source>
        <dbReference type="SAM" id="Phobius"/>
    </source>
</evidence>
<dbReference type="SMART" id="SM00388">
    <property type="entry name" value="HisKA"/>
    <property type="match status" value="1"/>
</dbReference>
<dbReference type="RefSeq" id="WP_107011852.1">
    <property type="nucleotide sequence ID" value="NZ_CP028136.1"/>
</dbReference>
<evidence type="ECO:0000256" key="6">
    <source>
        <dbReference type="ARBA" id="ARBA00022777"/>
    </source>
</evidence>
<evidence type="ECO:0000256" key="3">
    <source>
        <dbReference type="ARBA" id="ARBA00022553"/>
    </source>
</evidence>
<dbReference type="EMBL" id="CP028136">
    <property type="protein sequence ID" value="AVR45074.1"/>
    <property type="molecule type" value="Genomic_DNA"/>
</dbReference>
<evidence type="ECO:0000259" key="9">
    <source>
        <dbReference type="PROSITE" id="PS50109"/>
    </source>
</evidence>
<dbReference type="OrthoDB" id="1522504at2"/>
<protein>
    <recommendedName>
        <fullName evidence="2">histidine kinase</fullName>
        <ecNumber evidence="2">2.7.13.3</ecNumber>
    </recommendedName>
</protein>
<dbReference type="InterPro" id="IPR005467">
    <property type="entry name" value="His_kinase_dom"/>
</dbReference>
<feature type="domain" description="Histidine kinase" evidence="9">
    <location>
        <begin position="218"/>
        <end position="417"/>
    </location>
</feature>
<dbReference type="Gene3D" id="1.10.287.130">
    <property type="match status" value="1"/>
</dbReference>
<dbReference type="Gene3D" id="3.30.565.10">
    <property type="entry name" value="Histidine kinase-like ATPase, C-terminal domain"/>
    <property type="match status" value="1"/>
</dbReference>
<gene>
    <name evidence="10" type="ORF">C7S20_07210</name>
</gene>
<dbReference type="PROSITE" id="PS50109">
    <property type="entry name" value="HIS_KIN"/>
    <property type="match status" value="1"/>
</dbReference>
<dbReference type="Pfam" id="PF02518">
    <property type="entry name" value="HATPase_c"/>
    <property type="match status" value="1"/>
</dbReference>
<sequence length="417" mass="48631">MSKKTKISLLQKTSRAFILISFLLYIISIPALYFYVSKLMETEVEEELYSRSFRLEHYVKKNNELLELPPVFQVVEIPELRQEIIKDTLIYDPSQDEMELFHELSTFKKINGKNYKIIVRSMVVETQDIILVILAYFLISLLIVFLAQFYFSRAWNRILWKSFFHNLSEMKAFSVKNKSPVSLQESNIKEFSELRDEIYNLTEKVLSDYENLKQFTENVSHELQTSLAIMQAKLENFLNEAEITNSQFLQLSSLQSDIQRLAKLNKKLVFLTSLENLAVDGTENVSVNKVVKGLIEDFKELTSAKLEFVEEEKVILNTDPELIRVLIQNLISNAIKYTNGEGEIRLLLKQYSLSVSNPGIKEIEQKDQIFKRFFKSEISKGKGIGLGLAIVKKICELFDYDLTYKFTNQRHHFTVNF</sequence>
<keyword evidence="4" id="KW-0808">Transferase</keyword>
<dbReference type="InterPro" id="IPR003594">
    <property type="entry name" value="HATPase_dom"/>
</dbReference>
<dbReference type="InterPro" id="IPR050428">
    <property type="entry name" value="TCS_sensor_his_kinase"/>
</dbReference>
<keyword evidence="7 8" id="KW-1133">Transmembrane helix</keyword>
<evidence type="ECO:0000256" key="2">
    <source>
        <dbReference type="ARBA" id="ARBA00012438"/>
    </source>
</evidence>
<reference evidence="11" key="1">
    <citation type="submission" date="2018-03" db="EMBL/GenBank/DDBJ databases">
        <title>Gramella fulva sp. nov., isolated from a dry surface of tidal flat.</title>
        <authorList>
            <person name="Hwang S.H."/>
            <person name="Hwang W.M."/>
            <person name="Kang K."/>
            <person name="Ahn T.-Y."/>
        </authorList>
    </citation>
    <scope>NUCLEOTIDE SEQUENCE [LARGE SCALE GENOMIC DNA]</scope>
    <source>
        <strain evidence="11">SH35</strain>
    </source>
</reference>
<accession>A0A2R3Z4A6</accession>
<dbReference type="GO" id="GO:0000155">
    <property type="term" value="F:phosphorelay sensor kinase activity"/>
    <property type="evidence" value="ECO:0007669"/>
    <property type="project" value="InterPro"/>
</dbReference>
<proteinExistence type="predicted"/>
<name>A0A2R3Z4A6_9FLAO</name>
<evidence type="ECO:0000313" key="10">
    <source>
        <dbReference type="EMBL" id="AVR45074.1"/>
    </source>
</evidence>
<evidence type="ECO:0000256" key="1">
    <source>
        <dbReference type="ARBA" id="ARBA00000085"/>
    </source>
</evidence>
<keyword evidence="8" id="KW-0472">Membrane</keyword>
<dbReference type="InterPro" id="IPR036097">
    <property type="entry name" value="HisK_dim/P_sf"/>
</dbReference>
<dbReference type="KEGG" id="grs:C7S20_07210"/>
<dbReference type="PANTHER" id="PTHR45436:SF5">
    <property type="entry name" value="SENSOR HISTIDINE KINASE TRCS"/>
    <property type="match status" value="1"/>
</dbReference>
<dbReference type="EC" id="2.7.13.3" evidence="2"/>
<keyword evidence="3" id="KW-0597">Phosphoprotein</keyword>
<evidence type="ECO:0000256" key="4">
    <source>
        <dbReference type="ARBA" id="ARBA00022679"/>
    </source>
</evidence>
<dbReference type="AlphaFoldDB" id="A0A2R3Z4A6"/>
<feature type="transmembrane region" description="Helical" evidence="8">
    <location>
        <begin position="16"/>
        <end position="36"/>
    </location>
</feature>
<dbReference type="PANTHER" id="PTHR45436">
    <property type="entry name" value="SENSOR HISTIDINE KINASE YKOH"/>
    <property type="match status" value="1"/>
</dbReference>
<dbReference type="InterPro" id="IPR003661">
    <property type="entry name" value="HisK_dim/P_dom"/>
</dbReference>
<comment type="catalytic activity">
    <reaction evidence="1">
        <text>ATP + protein L-histidine = ADP + protein N-phospho-L-histidine.</text>
        <dbReference type="EC" id="2.7.13.3"/>
    </reaction>
</comment>
<dbReference type="InterPro" id="IPR036890">
    <property type="entry name" value="HATPase_C_sf"/>
</dbReference>
<keyword evidence="6 10" id="KW-0418">Kinase</keyword>
<dbReference type="GO" id="GO:0005886">
    <property type="term" value="C:plasma membrane"/>
    <property type="evidence" value="ECO:0007669"/>
    <property type="project" value="TreeGrafter"/>
</dbReference>